<evidence type="ECO:0000313" key="1">
    <source>
        <dbReference type="EMBL" id="MCH4295177.1"/>
    </source>
</evidence>
<proteinExistence type="predicted"/>
<dbReference type="AlphaFoldDB" id="A0AAJ1F113"/>
<protein>
    <recommendedName>
        <fullName evidence="3">Transmembrane cytochrome oxidase associated protein</fullName>
    </recommendedName>
</protein>
<evidence type="ECO:0000313" key="2">
    <source>
        <dbReference type="Proteomes" id="UP001297581"/>
    </source>
</evidence>
<keyword evidence="2" id="KW-1185">Reference proteome</keyword>
<dbReference type="RefSeq" id="WP_240591429.1">
    <property type="nucleotide sequence ID" value="NZ_JAKUDL010000004.1"/>
</dbReference>
<dbReference type="EMBL" id="JAKUDL010000004">
    <property type="protein sequence ID" value="MCH4295177.1"/>
    <property type="molecule type" value="Genomic_DNA"/>
</dbReference>
<comment type="caution">
    <text evidence="1">The sequence shown here is derived from an EMBL/GenBank/DDBJ whole genome shotgun (WGS) entry which is preliminary data.</text>
</comment>
<sequence length="180" mass="19543">MNSPTSGARPLLLLVAAFALPVVLAKLVLSQHWYSEGVTNKGLLFASPTSYQSLGAANPLPQRWQILYRLPEQCDASCEDRLYLIKQSYTALGAERGRVTPVVLLSGGANKAVLDDDFFVTATLPSELEPLLSDQTLILVDPMGTLVMSYPKVDGREANITQGKAMLADLRKLLKLSRVG</sequence>
<dbReference type="Proteomes" id="UP001297581">
    <property type="component" value="Unassembled WGS sequence"/>
</dbReference>
<organism evidence="1 2">
    <name type="scientific">Shewanella zhuhaiensis</name>
    <dbReference type="NCBI Taxonomy" id="2919576"/>
    <lineage>
        <taxon>Bacteria</taxon>
        <taxon>Pseudomonadati</taxon>
        <taxon>Pseudomonadota</taxon>
        <taxon>Gammaproteobacteria</taxon>
        <taxon>Alteromonadales</taxon>
        <taxon>Shewanellaceae</taxon>
        <taxon>Shewanella</taxon>
    </lineage>
</organism>
<reference evidence="1 2" key="1">
    <citation type="submission" date="2022-02" db="EMBL/GenBank/DDBJ databases">
        <title>The genome sequence of Shewanella sp. 3B26.</title>
        <authorList>
            <person name="Du J."/>
        </authorList>
    </citation>
    <scope>NUCLEOTIDE SEQUENCE [LARGE SCALE GENOMIC DNA]</scope>
    <source>
        <strain evidence="1 2">3B26</strain>
    </source>
</reference>
<accession>A0AAJ1F113</accession>
<evidence type="ECO:0008006" key="3">
    <source>
        <dbReference type="Google" id="ProtNLM"/>
    </source>
</evidence>
<gene>
    <name evidence="1" type="ORF">MJ923_12775</name>
</gene>
<name>A0AAJ1F113_9GAMM</name>